<keyword evidence="2" id="KW-1185">Reference proteome</keyword>
<gene>
    <name evidence="1" type="ORF">GCM10011374_29510</name>
</gene>
<proteinExistence type="predicted"/>
<dbReference type="Pfam" id="PF19786">
    <property type="entry name" value="DUF6270"/>
    <property type="match status" value="1"/>
</dbReference>
<dbReference type="AlphaFoldDB" id="A0A917LXQ8"/>
<dbReference type="RefSeq" id="WP_188538550.1">
    <property type="nucleotide sequence ID" value="NZ_BMEQ01000018.1"/>
</dbReference>
<comment type="caution">
    <text evidence="1">The sequence shown here is derived from an EMBL/GenBank/DDBJ whole genome shotgun (WGS) entry which is preliminary data.</text>
</comment>
<protein>
    <submittedName>
        <fullName evidence="1">Uncharacterized protein</fullName>
    </submittedName>
</protein>
<reference evidence="1" key="1">
    <citation type="journal article" date="2014" name="Int. J. Syst. Evol. Microbiol.">
        <title>Complete genome sequence of Corynebacterium casei LMG S-19264T (=DSM 44701T), isolated from a smear-ripened cheese.</title>
        <authorList>
            <consortium name="US DOE Joint Genome Institute (JGI-PGF)"/>
            <person name="Walter F."/>
            <person name="Albersmeier A."/>
            <person name="Kalinowski J."/>
            <person name="Ruckert C."/>
        </authorList>
    </citation>
    <scope>NUCLEOTIDE SEQUENCE</scope>
    <source>
        <strain evidence="1">CGMCC 1.12187</strain>
    </source>
</reference>
<evidence type="ECO:0000313" key="1">
    <source>
        <dbReference type="EMBL" id="GGG64061.1"/>
    </source>
</evidence>
<accession>A0A917LXQ8</accession>
<organism evidence="1 2">
    <name type="scientific">Kocuria dechangensis</name>
    <dbReference type="NCBI Taxonomy" id="1176249"/>
    <lineage>
        <taxon>Bacteria</taxon>
        <taxon>Bacillati</taxon>
        <taxon>Actinomycetota</taxon>
        <taxon>Actinomycetes</taxon>
        <taxon>Micrococcales</taxon>
        <taxon>Micrococcaceae</taxon>
        <taxon>Kocuria</taxon>
    </lineage>
</organism>
<dbReference type="Proteomes" id="UP000638848">
    <property type="component" value="Unassembled WGS sequence"/>
</dbReference>
<evidence type="ECO:0000313" key="2">
    <source>
        <dbReference type="Proteomes" id="UP000638848"/>
    </source>
</evidence>
<dbReference type="InterPro" id="IPR046237">
    <property type="entry name" value="DUF6270"/>
</dbReference>
<name>A0A917LXQ8_9MICC</name>
<sequence>MYRLSIYGSCVSRDTFEFLGPGFELSTYVARQSLISATTPAIELPGELELTSNFQRRAVSDDFASRAVVRLRGKIKETDLLLLDLVDERLGVLSWPGSRWVTRSSELKHSGVLGSLSHRPVHVAFGTSRHLQLWSVALQRFTHRLRHAGLLDRVVVVRAPWADVTVQGDALPSFAGHTIAEVNAMFERYYALLENLGYRSIELPSELAVSDREHRWTAAPYHYQKPAYEYLAQEIRRVAEILPDSRQRDRS</sequence>
<dbReference type="EMBL" id="BMEQ01000018">
    <property type="protein sequence ID" value="GGG64061.1"/>
    <property type="molecule type" value="Genomic_DNA"/>
</dbReference>
<reference evidence="1" key="2">
    <citation type="submission" date="2020-09" db="EMBL/GenBank/DDBJ databases">
        <authorList>
            <person name="Sun Q."/>
            <person name="Zhou Y."/>
        </authorList>
    </citation>
    <scope>NUCLEOTIDE SEQUENCE</scope>
    <source>
        <strain evidence="1">CGMCC 1.12187</strain>
    </source>
</reference>